<feature type="compositionally biased region" description="Basic and acidic residues" evidence="1">
    <location>
        <begin position="760"/>
        <end position="769"/>
    </location>
</feature>
<evidence type="ECO:0000256" key="1">
    <source>
        <dbReference type="SAM" id="MobiDB-lite"/>
    </source>
</evidence>
<feature type="compositionally biased region" description="Basic and acidic residues" evidence="1">
    <location>
        <begin position="484"/>
        <end position="501"/>
    </location>
</feature>
<gene>
    <name evidence="2" type="ORF">BJ508DRAFT_316239</name>
</gene>
<organism evidence="2 3">
    <name type="scientific">Ascobolus immersus RN42</name>
    <dbReference type="NCBI Taxonomy" id="1160509"/>
    <lineage>
        <taxon>Eukaryota</taxon>
        <taxon>Fungi</taxon>
        <taxon>Dikarya</taxon>
        <taxon>Ascomycota</taxon>
        <taxon>Pezizomycotina</taxon>
        <taxon>Pezizomycetes</taxon>
        <taxon>Pezizales</taxon>
        <taxon>Ascobolaceae</taxon>
        <taxon>Ascobolus</taxon>
    </lineage>
</organism>
<feature type="compositionally biased region" description="Basic and acidic residues" evidence="1">
    <location>
        <begin position="374"/>
        <end position="386"/>
    </location>
</feature>
<dbReference type="Proteomes" id="UP000275078">
    <property type="component" value="Unassembled WGS sequence"/>
</dbReference>
<dbReference type="AlphaFoldDB" id="A0A3N4HC74"/>
<evidence type="ECO:0000313" key="3">
    <source>
        <dbReference type="Proteomes" id="UP000275078"/>
    </source>
</evidence>
<feature type="compositionally biased region" description="Basic residues" evidence="1">
    <location>
        <begin position="685"/>
        <end position="701"/>
    </location>
</feature>
<protein>
    <submittedName>
        <fullName evidence="2">Uncharacterized protein</fullName>
    </submittedName>
</protein>
<feature type="compositionally biased region" description="Polar residues" evidence="1">
    <location>
        <begin position="41"/>
        <end position="55"/>
    </location>
</feature>
<feature type="compositionally biased region" description="Basic and acidic residues" evidence="1">
    <location>
        <begin position="427"/>
        <end position="438"/>
    </location>
</feature>
<feature type="compositionally biased region" description="Basic residues" evidence="1">
    <location>
        <begin position="409"/>
        <end position="426"/>
    </location>
</feature>
<feature type="region of interest" description="Disordered" evidence="1">
    <location>
        <begin position="20"/>
        <end position="501"/>
    </location>
</feature>
<keyword evidence="3" id="KW-1185">Reference proteome</keyword>
<feature type="compositionally biased region" description="Low complexity" evidence="1">
    <location>
        <begin position="184"/>
        <end position="193"/>
    </location>
</feature>
<dbReference type="EMBL" id="ML120082">
    <property type="protein sequence ID" value="RPA70768.1"/>
    <property type="molecule type" value="Genomic_DNA"/>
</dbReference>
<feature type="compositionally biased region" description="Polar residues" evidence="1">
    <location>
        <begin position="68"/>
        <end position="87"/>
    </location>
</feature>
<feature type="compositionally biased region" description="Basic and acidic residues" evidence="1">
    <location>
        <begin position="660"/>
        <end position="671"/>
    </location>
</feature>
<feature type="compositionally biased region" description="Pro residues" evidence="1">
    <location>
        <begin position="824"/>
        <end position="836"/>
    </location>
</feature>
<feature type="compositionally biased region" description="Acidic residues" evidence="1">
    <location>
        <begin position="464"/>
        <end position="483"/>
    </location>
</feature>
<feature type="compositionally biased region" description="Basic and acidic residues" evidence="1">
    <location>
        <begin position="248"/>
        <end position="266"/>
    </location>
</feature>
<feature type="compositionally biased region" description="Polar residues" evidence="1">
    <location>
        <begin position="335"/>
        <end position="356"/>
    </location>
</feature>
<name>A0A3N4HC74_ASCIM</name>
<feature type="compositionally biased region" description="Acidic residues" evidence="1">
    <location>
        <begin position="280"/>
        <end position="290"/>
    </location>
</feature>
<feature type="compositionally biased region" description="Basic and acidic residues" evidence="1">
    <location>
        <begin position="91"/>
        <end position="106"/>
    </location>
</feature>
<feature type="compositionally biased region" description="Basic and acidic residues" evidence="1">
    <location>
        <begin position="850"/>
        <end position="861"/>
    </location>
</feature>
<feature type="region of interest" description="Disordered" evidence="1">
    <location>
        <begin position="660"/>
        <end position="898"/>
    </location>
</feature>
<evidence type="ECO:0000313" key="2">
    <source>
        <dbReference type="EMBL" id="RPA70768.1"/>
    </source>
</evidence>
<proteinExistence type="predicted"/>
<feature type="compositionally biased region" description="Basic residues" evidence="1">
    <location>
        <begin position="131"/>
        <end position="171"/>
    </location>
</feature>
<accession>A0A3N4HC74</accession>
<feature type="compositionally biased region" description="Basic and acidic residues" evidence="1">
    <location>
        <begin position="446"/>
        <end position="463"/>
    </location>
</feature>
<feature type="non-terminal residue" evidence="2">
    <location>
        <position position="898"/>
    </location>
</feature>
<reference evidence="2 3" key="1">
    <citation type="journal article" date="2018" name="Nat. Ecol. Evol.">
        <title>Pezizomycetes genomes reveal the molecular basis of ectomycorrhizal truffle lifestyle.</title>
        <authorList>
            <person name="Murat C."/>
            <person name="Payen T."/>
            <person name="Noel B."/>
            <person name="Kuo A."/>
            <person name="Morin E."/>
            <person name="Chen J."/>
            <person name="Kohler A."/>
            <person name="Krizsan K."/>
            <person name="Balestrini R."/>
            <person name="Da Silva C."/>
            <person name="Montanini B."/>
            <person name="Hainaut M."/>
            <person name="Levati E."/>
            <person name="Barry K.W."/>
            <person name="Belfiori B."/>
            <person name="Cichocki N."/>
            <person name="Clum A."/>
            <person name="Dockter R.B."/>
            <person name="Fauchery L."/>
            <person name="Guy J."/>
            <person name="Iotti M."/>
            <person name="Le Tacon F."/>
            <person name="Lindquist E.A."/>
            <person name="Lipzen A."/>
            <person name="Malagnac F."/>
            <person name="Mello A."/>
            <person name="Molinier V."/>
            <person name="Miyauchi S."/>
            <person name="Poulain J."/>
            <person name="Riccioni C."/>
            <person name="Rubini A."/>
            <person name="Sitrit Y."/>
            <person name="Splivallo R."/>
            <person name="Traeger S."/>
            <person name="Wang M."/>
            <person name="Zifcakova L."/>
            <person name="Wipf D."/>
            <person name="Zambonelli A."/>
            <person name="Paolocci F."/>
            <person name="Nowrousian M."/>
            <person name="Ottonello S."/>
            <person name="Baldrian P."/>
            <person name="Spatafora J.W."/>
            <person name="Henrissat B."/>
            <person name="Nagy L.G."/>
            <person name="Aury J.M."/>
            <person name="Wincker P."/>
            <person name="Grigoriev I.V."/>
            <person name="Bonfante P."/>
            <person name="Martin F.M."/>
        </authorList>
    </citation>
    <scope>NUCLEOTIDE SEQUENCE [LARGE SCALE GENOMIC DNA]</scope>
    <source>
        <strain evidence="2 3">RN42</strain>
    </source>
</reference>
<sequence>MANNVRQFILESAECADHLASPSPLRSEQEDNTSLAGFIVSDNTTSEVEDLTSSGCERVYRQSRRQSHQNTTRTRNTGKSTAKSTPGSAMPHDRRGRDRPRRDSDRRRSRSRRSPGYSRGQTNERDTYRSHTSRRRSRYPKHSSRRSSSPGHRHRTSRSRSRSVSRGRSRSRSFAGFGDDESDSSWSGSSHSRASSRSRRPSYSRSRSDSRPRSRGRSSSTETGYDTHNGGYGTDHDEAAQTNGVQETNERPDTPSDAERLPEKYKAAAGADGGVGGPDMMDDGDTENEDVILPTRRLISLRKIRAANAKSEPPPPPPRPEPSKCGLSRAETQLEARQQQKPTRRSSTSDHYPTSRRNSRRQSDAGHRGSSKRQHGDEEGAHDRGSRSRRRTRHGGERGRAYSKSPHARERRTHGSRSRSRRGHRRDSRERPRHESSRGYETSAYSRDRAGDGCSHQADRGVDSGEDGDDDLLASSSEDESLTPEERAEKEAERNARLVRDLERRQRKQAAKEAERKIRLEEVSSSVTIFQVNLPHSRYRESTPTSSYANHLLFQFNIPRDLLGRKRIRGQHNKRVHRPDEVARDSMKIAMGIEKEDELKRVYKIVKNIMIRIGMRLDIALAYQQPENIVKAIDDCMEALLPEYPDWNAGLVREIVKEQLSDGKRNSERKKNNYQSSNPLEAPRRRPRLSKITTKKGTKAKKPQDTAQVVDSDGRKIGNNRKRKEASAESDDDSPNKKARHRSRSHTPSGSGSPPPRKSVQPEDERQSGDEQDGSLKGTPMPEGATDAGRPVSDEQTDPRVSLPPHDFEQGHTPAPQDAGQEHTPPPAPPMEPPAPDTVAELPKGANRQIDNRSFESEHLDPGPVTNEDSVKEVESAVDSRATNIVFKKKDNAQSGRA</sequence>